<dbReference type="PROSITE" id="PS51257">
    <property type="entry name" value="PROKAR_LIPOPROTEIN"/>
    <property type="match status" value="1"/>
</dbReference>
<dbReference type="AlphaFoldDB" id="A0A0F9VUP6"/>
<accession>A0A0F9VUP6</accession>
<protein>
    <submittedName>
        <fullName evidence="1">Uncharacterized protein</fullName>
    </submittedName>
</protein>
<name>A0A0F9VUP6_9ZZZZ</name>
<organism evidence="1">
    <name type="scientific">marine sediment metagenome</name>
    <dbReference type="NCBI Taxonomy" id="412755"/>
    <lineage>
        <taxon>unclassified sequences</taxon>
        <taxon>metagenomes</taxon>
        <taxon>ecological metagenomes</taxon>
    </lineage>
</organism>
<reference evidence="1" key="1">
    <citation type="journal article" date="2015" name="Nature">
        <title>Complex archaea that bridge the gap between prokaryotes and eukaryotes.</title>
        <authorList>
            <person name="Spang A."/>
            <person name="Saw J.H."/>
            <person name="Jorgensen S.L."/>
            <person name="Zaremba-Niedzwiedzka K."/>
            <person name="Martijn J."/>
            <person name="Lind A.E."/>
            <person name="van Eijk R."/>
            <person name="Schleper C."/>
            <person name="Guy L."/>
            <person name="Ettema T.J."/>
        </authorList>
    </citation>
    <scope>NUCLEOTIDE SEQUENCE</scope>
</reference>
<gene>
    <name evidence="1" type="ORF">LCGC14_0096010</name>
</gene>
<dbReference type="EMBL" id="LAZR01000026">
    <property type="protein sequence ID" value="KKO03673.1"/>
    <property type="molecule type" value="Genomic_DNA"/>
</dbReference>
<proteinExistence type="predicted"/>
<evidence type="ECO:0000313" key="1">
    <source>
        <dbReference type="EMBL" id="KKO03673.1"/>
    </source>
</evidence>
<comment type="caution">
    <text evidence="1">The sequence shown here is derived from an EMBL/GenBank/DDBJ whole genome shotgun (WGS) entry which is preliminary data.</text>
</comment>
<sequence>MSRPRTLLPVMIAIAFMFLGGCVSDEPRLRMGEERVIFMGTVEKVEPLGRRKATVYPVGVNPLFLLVVKVNAVEKNQHSPIAGDESINFAIHSPSRLLGTEDPIGREFRFKATWVFGPERPKRFSWLQARPGTAGDK</sequence>